<evidence type="ECO:0000313" key="3">
    <source>
        <dbReference type="Proteomes" id="UP000322981"/>
    </source>
</evidence>
<protein>
    <submittedName>
        <fullName evidence="2">AtpZ/AtpI family protein</fullName>
    </submittedName>
</protein>
<name>A0A5M8FFL9_9GAMM</name>
<dbReference type="Pfam" id="PF09527">
    <property type="entry name" value="ATPase_gene1"/>
    <property type="match status" value="1"/>
</dbReference>
<reference evidence="2 3" key="1">
    <citation type="submission" date="2019-09" db="EMBL/GenBank/DDBJ databases">
        <title>Whole-genome sequence of the purple sulfur bacterium Thiohalocapsa marina DSM 19078.</title>
        <authorList>
            <person name="Kyndt J.A."/>
            <person name="Meyer T.E."/>
        </authorList>
    </citation>
    <scope>NUCLEOTIDE SEQUENCE [LARGE SCALE GENOMIC DNA]</scope>
    <source>
        <strain evidence="2 3">DSM 19078</strain>
    </source>
</reference>
<comment type="caution">
    <text evidence="2">The sequence shown here is derived from an EMBL/GenBank/DDBJ whole genome shotgun (WGS) entry which is preliminary data.</text>
</comment>
<dbReference type="InterPro" id="IPR032820">
    <property type="entry name" value="ATPase_put"/>
</dbReference>
<feature type="transmembrane region" description="Helical" evidence="1">
    <location>
        <begin position="33"/>
        <end position="55"/>
    </location>
</feature>
<evidence type="ECO:0000313" key="2">
    <source>
        <dbReference type="EMBL" id="KAA6183507.1"/>
    </source>
</evidence>
<accession>A0A5M8FFL9</accession>
<gene>
    <name evidence="2" type="ORF">F2Q65_15615</name>
</gene>
<keyword evidence="1" id="KW-0472">Membrane</keyword>
<dbReference type="OrthoDB" id="9157352at2"/>
<dbReference type="Proteomes" id="UP000322981">
    <property type="component" value="Unassembled WGS sequence"/>
</dbReference>
<keyword evidence="3" id="KW-1185">Reference proteome</keyword>
<keyword evidence="1" id="KW-1133">Transmembrane helix</keyword>
<feature type="transmembrane region" description="Helical" evidence="1">
    <location>
        <begin position="67"/>
        <end position="87"/>
    </location>
</feature>
<proteinExistence type="predicted"/>
<dbReference type="AlphaFoldDB" id="A0A5M8FFL9"/>
<organism evidence="2 3">
    <name type="scientific">Thiohalocapsa marina</name>
    <dbReference type="NCBI Taxonomy" id="424902"/>
    <lineage>
        <taxon>Bacteria</taxon>
        <taxon>Pseudomonadati</taxon>
        <taxon>Pseudomonadota</taxon>
        <taxon>Gammaproteobacteria</taxon>
        <taxon>Chromatiales</taxon>
        <taxon>Chromatiaceae</taxon>
        <taxon>Thiohalocapsa</taxon>
    </lineage>
</organism>
<sequence>MPNDHELHRRVERDAARLAKAEAEREGLIVQTVYLGTLGLVFVLPVVAGAYLGHWLDTLSAGYSMRWTLSLLFLGLVIGAFNVYFLIRSRD</sequence>
<dbReference type="EMBL" id="VWXX01000032">
    <property type="protein sequence ID" value="KAA6183507.1"/>
    <property type="molecule type" value="Genomic_DNA"/>
</dbReference>
<keyword evidence="1" id="KW-0812">Transmembrane</keyword>
<evidence type="ECO:0000256" key="1">
    <source>
        <dbReference type="SAM" id="Phobius"/>
    </source>
</evidence>